<dbReference type="NCBIfam" id="NF003437">
    <property type="entry name" value="PRK04965.1"/>
    <property type="match status" value="1"/>
</dbReference>
<comment type="subcellular location">
    <subcellularLocation>
        <location evidence="2">Cytoplasm</location>
    </subcellularLocation>
</comment>
<dbReference type="PANTHER" id="PTHR43429">
    <property type="entry name" value="PYRIDINE NUCLEOTIDE-DISULFIDE OXIDOREDUCTASE DOMAIN-CONTAINING"/>
    <property type="match status" value="1"/>
</dbReference>
<keyword evidence="8" id="KW-0520">NAD</keyword>
<dbReference type="Pfam" id="PF18113">
    <property type="entry name" value="Rbx_binding"/>
    <property type="match status" value="1"/>
</dbReference>
<accession>A0A330LUG8</accession>
<comment type="similarity">
    <text evidence="3">Belongs to the FAD-dependent oxidoreductase family.</text>
</comment>
<evidence type="ECO:0000259" key="10">
    <source>
        <dbReference type="Pfam" id="PF18113"/>
    </source>
</evidence>
<dbReference type="PANTHER" id="PTHR43429:SF3">
    <property type="entry name" value="NITRITE REDUCTASE [NAD(P)H]"/>
    <property type="match status" value="1"/>
</dbReference>
<keyword evidence="5" id="KW-0285">Flavoprotein</keyword>
<keyword evidence="7 11" id="KW-0560">Oxidoreductase</keyword>
<sequence>MSSPVVIIGSGFAAYQLVKSIRRASQEQAIIVITAGSGDDYVKPELSHVFSKKLTAQDMVKQSGADFASAHNITLMTNTYVDEINRIEKTVSCQGIEIAYDNLVLATGAQSFVPFVDGDAAKDIITLNSLDEYQQSQAQLVNAKSVLVVGAGLVGTEIAMDLAIANYDVILTDRADALLPRLLPEFISSQLYQIMRKQGVELQLGNELSKMTKTATGIEVSFNNGYTTNVDSVLCAAGLQPNTALASGVGLAVNRGIVVDKQLRTQDPHIFAIGDCAEIGGKHLAFLQPIILSANALAKTLTNSATDVTFPAMLVKVKTPLYPIQLSGNTTASDANWQVEMTELGMTAKAYDSDAQLIGFVVTQANMPEAFKLLRLLPAVSTVLKVA</sequence>
<dbReference type="RefSeq" id="WP_112717697.1">
    <property type="nucleotide sequence ID" value="NZ_LS483250.1"/>
</dbReference>
<keyword evidence="12" id="KW-1185">Reference proteome</keyword>
<feature type="domain" description="Rubredoxin binding" evidence="10">
    <location>
        <begin position="308"/>
        <end position="376"/>
    </location>
</feature>
<dbReference type="Gene3D" id="3.30.390.120">
    <property type="match status" value="1"/>
</dbReference>
<proteinExistence type="inferred from homology"/>
<evidence type="ECO:0000256" key="8">
    <source>
        <dbReference type="ARBA" id="ARBA00023027"/>
    </source>
</evidence>
<dbReference type="EMBL" id="LS483250">
    <property type="protein sequence ID" value="SQD80399.1"/>
    <property type="molecule type" value="Genomic_DNA"/>
</dbReference>
<dbReference type="InterPro" id="IPR036188">
    <property type="entry name" value="FAD/NAD-bd_sf"/>
</dbReference>
<evidence type="ECO:0000313" key="12">
    <source>
        <dbReference type="Proteomes" id="UP000250163"/>
    </source>
</evidence>
<evidence type="ECO:0000259" key="9">
    <source>
        <dbReference type="Pfam" id="PF07992"/>
    </source>
</evidence>
<dbReference type="Gene3D" id="3.50.50.60">
    <property type="entry name" value="FAD/NAD(P)-binding domain"/>
    <property type="match status" value="2"/>
</dbReference>
<evidence type="ECO:0000256" key="4">
    <source>
        <dbReference type="ARBA" id="ARBA00022490"/>
    </source>
</evidence>
<dbReference type="KEGG" id="mya:MORIYA_3947"/>
<reference evidence="12" key="1">
    <citation type="submission" date="2018-05" db="EMBL/GenBank/DDBJ databases">
        <authorList>
            <person name="Cea G.-C."/>
            <person name="William W."/>
        </authorList>
    </citation>
    <scope>NUCLEOTIDE SEQUENCE [LARGE SCALE GENOMIC DNA]</scope>
    <source>
        <strain evidence="12">DB21MT 5</strain>
    </source>
</reference>
<comment type="cofactor">
    <cofactor evidence="1">
        <name>FAD</name>
        <dbReference type="ChEBI" id="CHEBI:57692"/>
    </cofactor>
</comment>
<dbReference type="InterPro" id="IPR023753">
    <property type="entry name" value="FAD/NAD-binding_dom"/>
</dbReference>
<evidence type="ECO:0000256" key="7">
    <source>
        <dbReference type="ARBA" id="ARBA00023002"/>
    </source>
</evidence>
<dbReference type="PRINTS" id="PR00469">
    <property type="entry name" value="PNDRDTASEII"/>
</dbReference>
<keyword evidence="6" id="KW-0274">FAD</keyword>
<gene>
    <name evidence="11" type="primary">norW</name>
    <name evidence="11" type="ORF">MORIYA_3947</name>
</gene>
<dbReference type="PRINTS" id="PR00368">
    <property type="entry name" value="FADPNR"/>
</dbReference>
<dbReference type="AlphaFoldDB" id="A0A330LUG8"/>
<protein>
    <submittedName>
        <fullName evidence="11">NADH:flavorubredoxin oxidoreductase</fullName>
        <ecNumber evidence="11">1.18.1.-</ecNumber>
    </submittedName>
</protein>
<dbReference type="GO" id="GO:0016491">
    <property type="term" value="F:oxidoreductase activity"/>
    <property type="evidence" value="ECO:0007669"/>
    <property type="project" value="UniProtKB-KW"/>
</dbReference>
<dbReference type="Pfam" id="PF07992">
    <property type="entry name" value="Pyr_redox_2"/>
    <property type="match status" value="1"/>
</dbReference>
<dbReference type="EC" id="1.18.1.-" evidence="11"/>
<name>A0A330LUG8_9GAMM</name>
<dbReference type="Proteomes" id="UP000250163">
    <property type="component" value="Chromosome MORIYA"/>
</dbReference>
<dbReference type="SUPFAM" id="SSF51905">
    <property type="entry name" value="FAD/NAD(P)-binding domain"/>
    <property type="match status" value="1"/>
</dbReference>
<evidence type="ECO:0000313" key="11">
    <source>
        <dbReference type="EMBL" id="SQD80399.1"/>
    </source>
</evidence>
<organism evidence="11 12">
    <name type="scientific">Moritella yayanosii</name>
    <dbReference type="NCBI Taxonomy" id="69539"/>
    <lineage>
        <taxon>Bacteria</taxon>
        <taxon>Pseudomonadati</taxon>
        <taxon>Pseudomonadota</taxon>
        <taxon>Gammaproteobacteria</taxon>
        <taxon>Alteromonadales</taxon>
        <taxon>Moritellaceae</taxon>
        <taxon>Moritella</taxon>
    </lineage>
</organism>
<dbReference type="InterPro" id="IPR041364">
    <property type="entry name" value="Rbx-bd"/>
</dbReference>
<keyword evidence="4" id="KW-0963">Cytoplasm</keyword>
<evidence type="ECO:0000256" key="3">
    <source>
        <dbReference type="ARBA" id="ARBA00006442"/>
    </source>
</evidence>
<feature type="domain" description="FAD/NAD(P)-binding" evidence="9">
    <location>
        <begin position="5"/>
        <end position="277"/>
    </location>
</feature>
<evidence type="ECO:0000256" key="2">
    <source>
        <dbReference type="ARBA" id="ARBA00004496"/>
    </source>
</evidence>
<evidence type="ECO:0000256" key="5">
    <source>
        <dbReference type="ARBA" id="ARBA00022630"/>
    </source>
</evidence>
<dbReference type="OrthoDB" id="9808980at2"/>
<dbReference type="InterPro" id="IPR050260">
    <property type="entry name" value="FAD-bd_OxRdtase"/>
</dbReference>
<evidence type="ECO:0000256" key="1">
    <source>
        <dbReference type="ARBA" id="ARBA00001974"/>
    </source>
</evidence>
<evidence type="ECO:0000256" key="6">
    <source>
        <dbReference type="ARBA" id="ARBA00022827"/>
    </source>
</evidence>
<dbReference type="GO" id="GO:0005737">
    <property type="term" value="C:cytoplasm"/>
    <property type="evidence" value="ECO:0007669"/>
    <property type="project" value="UniProtKB-SubCell"/>
</dbReference>